<dbReference type="PROSITE" id="PS51257">
    <property type="entry name" value="PROKAR_LIPOPROTEIN"/>
    <property type="match status" value="1"/>
</dbReference>
<accession>A0A382AVK0</accession>
<dbReference type="AlphaFoldDB" id="A0A382AVK0"/>
<dbReference type="EMBL" id="UINC01026952">
    <property type="protein sequence ID" value="SVB05331.1"/>
    <property type="molecule type" value="Genomic_DNA"/>
</dbReference>
<gene>
    <name evidence="1" type="ORF">METZ01_LOCUS158185</name>
</gene>
<sequence>MRATQQRAENIVPWLLLLVQVAFIAGCAADGFQKPADGGFAKHSAGSDCFYARDVGGWTVLDRSSLIV</sequence>
<evidence type="ECO:0008006" key="2">
    <source>
        <dbReference type="Google" id="ProtNLM"/>
    </source>
</evidence>
<evidence type="ECO:0000313" key="1">
    <source>
        <dbReference type="EMBL" id="SVB05331.1"/>
    </source>
</evidence>
<reference evidence="1" key="1">
    <citation type="submission" date="2018-05" db="EMBL/GenBank/DDBJ databases">
        <authorList>
            <person name="Lanie J.A."/>
            <person name="Ng W.-L."/>
            <person name="Kazmierczak K.M."/>
            <person name="Andrzejewski T.M."/>
            <person name="Davidsen T.M."/>
            <person name="Wayne K.J."/>
            <person name="Tettelin H."/>
            <person name="Glass J.I."/>
            <person name="Rusch D."/>
            <person name="Podicherti R."/>
            <person name="Tsui H.-C.T."/>
            <person name="Winkler M.E."/>
        </authorList>
    </citation>
    <scope>NUCLEOTIDE SEQUENCE</scope>
</reference>
<feature type="non-terminal residue" evidence="1">
    <location>
        <position position="68"/>
    </location>
</feature>
<name>A0A382AVK0_9ZZZZ</name>
<proteinExistence type="predicted"/>
<protein>
    <recommendedName>
        <fullName evidence="2">Lipoprotein</fullName>
    </recommendedName>
</protein>
<organism evidence="1">
    <name type="scientific">marine metagenome</name>
    <dbReference type="NCBI Taxonomy" id="408172"/>
    <lineage>
        <taxon>unclassified sequences</taxon>
        <taxon>metagenomes</taxon>
        <taxon>ecological metagenomes</taxon>
    </lineage>
</organism>